<dbReference type="OrthoDB" id="6379501at2759"/>
<dbReference type="EMBL" id="OA884733">
    <property type="protein sequence ID" value="CAD7281220.1"/>
    <property type="molecule type" value="Genomic_DNA"/>
</dbReference>
<sequence length="246" mass="27750">MGLRAVLTLALLLALHLTCVDSWGSFFKIKNPFWVKSEELARKNAMNSPGLSAAASENMGYHQQQQAYKSQPVDQNYQQRPMSKRVKPKYVNLDRDTLAAYFGLPEKNQGRKKKKQRLQKLEPSASKQISVEEMPKLDSLDSQPNQQIFSRPVPYQQPQQQLQQLQPSVPVNPPSPPQPAPQQPQSEAKPQGRDYGGTGEDRVRMKVYRGPTEGEGENAHAAWGFWVKHPPEAPPSHAPTNYNPLY</sequence>
<evidence type="ECO:0000313" key="3">
    <source>
        <dbReference type="EMBL" id="CAD7281220.1"/>
    </source>
</evidence>
<evidence type="ECO:0000256" key="2">
    <source>
        <dbReference type="SAM" id="SignalP"/>
    </source>
</evidence>
<organism evidence="3">
    <name type="scientific">Notodromas monacha</name>
    <dbReference type="NCBI Taxonomy" id="399045"/>
    <lineage>
        <taxon>Eukaryota</taxon>
        <taxon>Metazoa</taxon>
        <taxon>Ecdysozoa</taxon>
        <taxon>Arthropoda</taxon>
        <taxon>Crustacea</taxon>
        <taxon>Oligostraca</taxon>
        <taxon>Ostracoda</taxon>
        <taxon>Podocopa</taxon>
        <taxon>Podocopida</taxon>
        <taxon>Cypridocopina</taxon>
        <taxon>Cypridoidea</taxon>
        <taxon>Cyprididae</taxon>
        <taxon>Notodromas</taxon>
    </lineage>
</organism>
<evidence type="ECO:0000313" key="4">
    <source>
        <dbReference type="Proteomes" id="UP000678499"/>
    </source>
</evidence>
<dbReference type="Proteomes" id="UP000678499">
    <property type="component" value="Unassembled WGS sequence"/>
</dbReference>
<keyword evidence="2" id="KW-0732">Signal</keyword>
<feature type="compositionally biased region" description="Polar residues" evidence="1">
    <location>
        <begin position="140"/>
        <end position="149"/>
    </location>
</feature>
<dbReference type="EMBL" id="CAJPEX010002696">
    <property type="protein sequence ID" value="CAG0921372.1"/>
    <property type="molecule type" value="Genomic_DNA"/>
</dbReference>
<gene>
    <name evidence="3" type="ORF">NMOB1V02_LOCUS8871</name>
</gene>
<feature type="compositionally biased region" description="Low complexity" evidence="1">
    <location>
        <begin position="152"/>
        <end position="169"/>
    </location>
</feature>
<feature type="region of interest" description="Disordered" evidence="1">
    <location>
        <begin position="102"/>
        <end position="205"/>
    </location>
</feature>
<keyword evidence="4" id="KW-1185">Reference proteome</keyword>
<feature type="compositionally biased region" description="Pro residues" evidence="1">
    <location>
        <begin position="170"/>
        <end position="182"/>
    </location>
</feature>
<protein>
    <submittedName>
        <fullName evidence="3">Uncharacterized protein</fullName>
    </submittedName>
</protein>
<feature type="signal peptide" evidence="2">
    <location>
        <begin position="1"/>
        <end position="22"/>
    </location>
</feature>
<feature type="compositionally biased region" description="Polar residues" evidence="1">
    <location>
        <begin position="61"/>
        <end position="81"/>
    </location>
</feature>
<evidence type="ECO:0000256" key="1">
    <source>
        <dbReference type="SAM" id="MobiDB-lite"/>
    </source>
</evidence>
<feature type="chain" id="PRO_5036210357" evidence="2">
    <location>
        <begin position="23"/>
        <end position="246"/>
    </location>
</feature>
<feature type="region of interest" description="Disordered" evidence="1">
    <location>
        <begin position="57"/>
        <end position="90"/>
    </location>
</feature>
<accession>A0A7R9BTY7</accession>
<name>A0A7R9BTY7_9CRUS</name>
<proteinExistence type="predicted"/>
<dbReference type="AlphaFoldDB" id="A0A7R9BTY7"/>
<reference evidence="3" key="1">
    <citation type="submission" date="2020-11" db="EMBL/GenBank/DDBJ databases">
        <authorList>
            <person name="Tran Van P."/>
        </authorList>
    </citation>
    <scope>NUCLEOTIDE SEQUENCE</scope>
</reference>